<dbReference type="Proteomes" id="UP000005240">
    <property type="component" value="Unassembled WGS sequence"/>
</dbReference>
<dbReference type="VEuPathDB" id="FungiDB:PTTG_11931"/>
<keyword evidence="3" id="KW-1185">Reference proteome</keyword>
<protein>
    <submittedName>
        <fullName evidence="1 2">Uncharacterized protein</fullName>
    </submittedName>
</protein>
<evidence type="ECO:0000313" key="3">
    <source>
        <dbReference type="Proteomes" id="UP000005240"/>
    </source>
</evidence>
<evidence type="ECO:0000313" key="1">
    <source>
        <dbReference type="EMBL" id="OAV99043.1"/>
    </source>
</evidence>
<proteinExistence type="predicted"/>
<name>A0A180H3U1_PUCT1</name>
<evidence type="ECO:0000313" key="2">
    <source>
        <dbReference type="EnsemblFungi" id="PTTG_11931-t43_1-p1"/>
    </source>
</evidence>
<organism evidence="1">
    <name type="scientific">Puccinia triticina (isolate 1-1 / race 1 (BBBD))</name>
    <name type="common">Brown leaf rust fungus</name>
    <dbReference type="NCBI Taxonomy" id="630390"/>
    <lineage>
        <taxon>Eukaryota</taxon>
        <taxon>Fungi</taxon>
        <taxon>Dikarya</taxon>
        <taxon>Basidiomycota</taxon>
        <taxon>Pucciniomycotina</taxon>
        <taxon>Pucciniomycetes</taxon>
        <taxon>Pucciniales</taxon>
        <taxon>Pucciniaceae</taxon>
        <taxon>Puccinia</taxon>
    </lineage>
</organism>
<reference evidence="1" key="2">
    <citation type="submission" date="2016-05" db="EMBL/GenBank/DDBJ databases">
        <title>Comparative analysis highlights variable genome content of wheat rusts and divergence of the mating loci.</title>
        <authorList>
            <person name="Cuomo C.A."/>
            <person name="Bakkeren G."/>
            <person name="Szabo L."/>
            <person name="Khalil H."/>
            <person name="Joly D."/>
            <person name="Goldberg J."/>
            <person name="Young S."/>
            <person name="Zeng Q."/>
            <person name="Fellers J."/>
        </authorList>
    </citation>
    <scope>NUCLEOTIDE SEQUENCE [LARGE SCALE GENOMIC DNA]</scope>
    <source>
        <strain evidence="1">1-1 BBBD Race 1</strain>
    </source>
</reference>
<dbReference type="PANTHER" id="PTHR33069:SF3">
    <property type="entry name" value="DYNEIN HEAVY CHAIN TAIL DOMAIN-CONTAINING PROTEIN"/>
    <property type="match status" value="1"/>
</dbReference>
<gene>
    <name evidence="1" type="ORF">PTTG_11931</name>
</gene>
<dbReference type="OrthoDB" id="2500854at2759"/>
<dbReference type="PANTHER" id="PTHR33069">
    <property type="entry name" value="CHROMOSOME 7, WHOLE GENOME SHOTGUN SEQUENCE-RELATED"/>
    <property type="match status" value="1"/>
</dbReference>
<reference evidence="2" key="4">
    <citation type="submission" date="2025-05" db="UniProtKB">
        <authorList>
            <consortium name="EnsemblFungi"/>
        </authorList>
    </citation>
    <scope>IDENTIFICATION</scope>
    <source>
        <strain evidence="2">isolate 1-1 / race 1 (BBBD)</strain>
    </source>
</reference>
<reference evidence="1" key="1">
    <citation type="submission" date="2009-11" db="EMBL/GenBank/DDBJ databases">
        <authorList>
            <consortium name="The Broad Institute Genome Sequencing Platform"/>
            <person name="Ward D."/>
            <person name="Feldgarden M."/>
            <person name="Earl A."/>
            <person name="Young S.K."/>
            <person name="Zeng Q."/>
            <person name="Koehrsen M."/>
            <person name="Alvarado L."/>
            <person name="Berlin A."/>
            <person name="Bochicchio J."/>
            <person name="Borenstein D."/>
            <person name="Chapman S.B."/>
            <person name="Chen Z."/>
            <person name="Engels R."/>
            <person name="Freedman E."/>
            <person name="Gellesch M."/>
            <person name="Goldberg J."/>
            <person name="Griggs A."/>
            <person name="Gujja S."/>
            <person name="Heilman E."/>
            <person name="Heiman D."/>
            <person name="Hepburn T."/>
            <person name="Howarth C."/>
            <person name="Jen D."/>
            <person name="Larson L."/>
            <person name="Lewis B."/>
            <person name="Mehta T."/>
            <person name="Park D."/>
            <person name="Pearson M."/>
            <person name="Roberts A."/>
            <person name="Saif S."/>
            <person name="Shea T."/>
            <person name="Shenoy N."/>
            <person name="Sisk P."/>
            <person name="Stolte C."/>
            <person name="Sykes S."/>
            <person name="Thomson T."/>
            <person name="Walk T."/>
            <person name="White J."/>
            <person name="Yandava C."/>
            <person name="Izard J."/>
            <person name="Baranova O.V."/>
            <person name="Blanton J.M."/>
            <person name="Tanner A.C."/>
            <person name="Dewhirst F.E."/>
            <person name="Haas B."/>
            <person name="Nusbaum C."/>
            <person name="Birren B."/>
        </authorList>
    </citation>
    <scope>NUCLEOTIDE SEQUENCE [LARGE SCALE GENOMIC DNA]</scope>
    <source>
        <strain evidence="1">1-1 BBBD Race 1</strain>
    </source>
</reference>
<dbReference type="EnsemblFungi" id="PTTG_11931-t43_1">
    <property type="protein sequence ID" value="PTTG_11931-t43_1-p1"/>
    <property type="gene ID" value="PTTG_11931"/>
</dbReference>
<reference evidence="2 3" key="3">
    <citation type="journal article" date="2017" name="G3 (Bethesda)">
        <title>Comparative analysis highlights variable genome content of wheat rusts and divergence of the mating loci.</title>
        <authorList>
            <person name="Cuomo C.A."/>
            <person name="Bakkeren G."/>
            <person name="Khalil H.B."/>
            <person name="Panwar V."/>
            <person name="Joly D."/>
            <person name="Linning R."/>
            <person name="Sakthikumar S."/>
            <person name="Song X."/>
            <person name="Adiconis X."/>
            <person name="Fan L."/>
            <person name="Goldberg J.M."/>
            <person name="Levin J.Z."/>
            <person name="Young S."/>
            <person name="Zeng Q."/>
            <person name="Anikster Y."/>
            <person name="Bruce M."/>
            <person name="Wang M."/>
            <person name="Yin C."/>
            <person name="McCallum B."/>
            <person name="Szabo L.J."/>
            <person name="Hulbert S."/>
            <person name="Chen X."/>
            <person name="Fellers J.P."/>
        </authorList>
    </citation>
    <scope>NUCLEOTIDE SEQUENCE</scope>
    <source>
        <strain evidence="3">Isolate 1-1 / race 1 (BBBD)</strain>
        <strain evidence="2">isolate 1-1 / race 1 (BBBD)</strain>
    </source>
</reference>
<sequence>MVASQLISSRSKTDLVVEALDGLVRKYHFSLNQIFGEQVKNLTIDDMDEKTELLDELESILLPLIKQQINSILHSLDLRDCEILPTPDFELTLEILSNLDQTLERTISSIERISLESPMPAETHDYHLKHCKEFRCSRLLWRIKAVVEGHLCELFRNFIQFIRVWELSDSHPESLEHRTKIFQKETEVLRITAHSDHSIDAIIALFRKSDLEIIQEEWLAAAESLDSVLEFLIMLSNCTIDSKKEGIAGPADHRTNGQGAEIVGVAGLTIPLVKLARIFLNKLAKRTTEEYPFKLDTELNSETLNLLHQDPVSIAERLDQFVRTLWMIHKRNEPINNKDGIRTSLNGISKSLESTSLILAAHLTPLPHQSQWCSSEPHFKTWLLTLKNLWYRAMEHFLNGLDCVGGGEYEQPRQQEPEH</sequence>
<dbReference type="AlphaFoldDB" id="A0A180H3U1"/>
<dbReference type="EMBL" id="ADAS02000004">
    <property type="protein sequence ID" value="OAV99043.1"/>
    <property type="molecule type" value="Genomic_DNA"/>
</dbReference>
<accession>A0A180H3U1</accession>